<evidence type="ECO:0000313" key="3">
    <source>
        <dbReference type="Proteomes" id="UP000642748"/>
    </source>
</evidence>
<sequence length="327" mass="36181">MQSADTTADGAPAEQIPVGAPSGRGVGEETARWVAELADPGRTGDQARRGLHDLLLRAARAELHRRGGHHPFSGPELDDLAHQAADDALVSIITKLTEFRGESRFTTWAYKFAILEVSNKLGRHFWSRNPSVALDAQDWDRLPDRFGMRPDEYVQQRELIATLRRAVEEELTERQRQVFLALVVNGIPLDALVARWGSTRNAIYKIMFDARRKLRATLAANGYLPAAAPSPDASDNRAEDTAGAQNRGEATMTGWAKLERFLNTDPRDVGCEQALHLLHVYADLARDDASRAEAARRYPGIAAHLLACGPCGEDYRGLVLAVRREWS</sequence>
<name>A0A8J3QZU7_9ACTN</name>
<dbReference type="NCBIfam" id="TIGR02937">
    <property type="entry name" value="sigma70-ECF"/>
    <property type="match status" value="1"/>
</dbReference>
<protein>
    <recommendedName>
        <fullName evidence="4">RNA polymerase sigma-70 factor, ECF subfamily</fullName>
    </recommendedName>
</protein>
<feature type="region of interest" description="Disordered" evidence="1">
    <location>
        <begin position="226"/>
        <end position="249"/>
    </location>
</feature>
<keyword evidence="3" id="KW-1185">Reference proteome</keyword>
<comment type="caution">
    <text evidence="2">The sequence shown here is derived from an EMBL/GenBank/DDBJ whole genome shotgun (WGS) entry which is preliminary data.</text>
</comment>
<dbReference type="Gene3D" id="1.10.10.10">
    <property type="entry name" value="Winged helix-like DNA-binding domain superfamily/Winged helix DNA-binding domain"/>
    <property type="match status" value="1"/>
</dbReference>
<dbReference type="GO" id="GO:0003700">
    <property type="term" value="F:DNA-binding transcription factor activity"/>
    <property type="evidence" value="ECO:0007669"/>
    <property type="project" value="InterPro"/>
</dbReference>
<dbReference type="GO" id="GO:0006352">
    <property type="term" value="P:DNA-templated transcription initiation"/>
    <property type="evidence" value="ECO:0007669"/>
    <property type="project" value="InterPro"/>
</dbReference>
<accession>A0A8J3QZU7</accession>
<dbReference type="InterPro" id="IPR014284">
    <property type="entry name" value="RNA_pol_sigma-70_dom"/>
</dbReference>
<gene>
    <name evidence="2" type="ORF">Raf01_81100</name>
</gene>
<dbReference type="InterPro" id="IPR036388">
    <property type="entry name" value="WH-like_DNA-bd_sf"/>
</dbReference>
<dbReference type="InterPro" id="IPR013324">
    <property type="entry name" value="RNA_pol_sigma_r3/r4-like"/>
</dbReference>
<dbReference type="RefSeq" id="WP_239134338.1">
    <property type="nucleotide sequence ID" value="NZ_BONZ01000086.1"/>
</dbReference>
<dbReference type="AlphaFoldDB" id="A0A8J3QZU7"/>
<evidence type="ECO:0008006" key="4">
    <source>
        <dbReference type="Google" id="ProtNLM"/>
    </source>
</evidence>
<dbReference type="SUPFAM" id="SSF88659">
    <property type="entry name" value="Sigma3 and sigma4 domains of RNA polymerase sigma factors"/>
    <property type="match status" value="1"/>
</dbReference>
<proteinExistence type="predicted"/>
<dbReference type="EMBL" id="BONZ01000086">
    <property type="protein sequence ID" value="GIH19938.1"/>
    <property type="molecule type" value="Genomic_DNA"/>
</dbReference>
<reference evidence="2" key="1">
    <citation type="submission" date="2021-01" db="EMBL/GenBank/DDBJ databases">
        <title>Whole genome shotgun sequence of Rugosimonospora africana NBRC 104875.</title>
        <authorList>
            <person name="Komaki H."/>
            <person name="Tamura T."/>
        </authorList>
    </citation>
    <scope>NUCLEOTIDE SEQUENCE</scope>
    <source>
        <strain evidence="2">NBRC 104875</strain>
    </source>
</reference>
<feature type="region of interest" description="Disordered" evidence="1">
    <location>
        <begin position="1"/>
        <end position="27"/>
    </location>
</feature>
<dbReference type="Proteomes" id="UP000642748">
    <property type="component" value="Unassembled WGS sequence"/>
</dbReference>
<evidence type="ECO:0000313" key="2">
    <source>
        <dbReference type="EMBL" id="GIH19938.1"/>
    </source>
</evidence>
<evidence type="ECO:0000256" key="1">
    <source>
        <dbReference type="SAM" id="MobiDB-lite"/>
    </source>
</evidence>
<organism evidence="2 3">
    <name type="scientific">Rugosimonospora africana</name>
    <dbReference type="NCBI Taxonomy" id="556532"/>
    <lineage>
        <taxon>Bacteria</taxon>
        <taxon>Bacillati</taxon>
        <taxon>Actinomycetota</taxon>
        <taxon>Actinomycetes</taxon>
        <taxon>Micromonosporales</taxon>
        <taxon>Micromonosporaceae</taxon>
        <taxon>Rugosimonospora</taxon>
    </lineage>
</organism>